<name>A0A914KUQ2_MELIC</name>
<organism evidence="1 2">
    <name type="scientific">Meloidogyne incognita</name>
    <name type="common">Southern root-knot nematode worm</name>
    <name type="synonym">Oxyuris incognita</name>
    <dbReference type="NCBI Taxonomy" id="6306"/>
    <lineage>
        <taxon>Eukaryota</taxon>
        <taxon>Metazoa</taxon>
        <taxon>Ecdysozoa</taxon>
        <taxon>Nematoda</taxon>
        <taxon>Chromadorea</taxon>
        <taxon>Rhabditida</taxon>
        <taxon>Tylenchina</taxon>
        <taxon>Tylenchomorpha</taxon>
        <taxon>Tylenchoidea</taxon>
        <taxon>Meloidogynidae</taxon>
        <taxon>Meloidogyninae</taxon>
        <taxon>Meloidogyne</taxon>
        <taxon>Meloidogyne incognita group</taxon>
    </lineage>
</organism>
<dbReference type="AlphaFoldDB" id="A0A914KUQ2"/>
<sequence length="82" mass="9077">MILNIRSDSSSNNTLRYCHTCNGTVIASCRTIIALLESSQLSPRHGLQLEESIKKMLPAERSSVLKCGKAKPIDYFFDTGIC</sequence>
<reference evidence="2" key="1">
    <citation type="submission" date="2022-11" db="UniProtKB">
        <authorList>
            <consortium name="WormBaseParasite"/>
        </authorList>
    </citation>
    <scope>IDENTIFICATION</scope>
</reference>
<dbReference type="WBParaSite" id="Minc3s00097g04447">
    <property type="protein sequence ID" value="Minc3s00097g04447"/>
    <property type="gene ID" value="Minc3s00097g04447"/>
</dbReference>
<accession>A0A914KUQ2</accession>
<dbReference type="Gene3D" id="3.30.930.10">
    <property type="entry name" value="Bira Bifunctional Protein, Domain 2"/>
    <property type="match status" value="1"/>
</dbReference>
<evidence type="ECO:0000313" key="2">
    <source>
        <dbReference type="WBParaSite" id="Minc3s00097g04447"/>
    </source>
</evidence>
<dbReference type="InterPro" id="IPR045864">
    <property type="entry name" value="aa-tRNA-synth_II/BPL/LPL"/>
</dbReference>
<keyword evidence="1" id="KW-1185">Reference proteome</keyword>
<dbReference type="PROSITE" id="PS51257">
    <property type="entry name" value="PROKAR_LIPOPROTEIN"/>
    <property type="match status" value="1"/>
</dbReference>
<protein>
    <submittedName>
        <fullName evidence="2">Uncharacterized protein</fullName>
    </submittedName>
</protein>
<dbReference type="Proteomes" id="UP000887563">
    <property type="component" value="Unplaced"/>
</dbReference>
<evidence type="ECO:0000313" key="1">
    <source>
        <dbReference type="Proteomes" id="UP000887563"/>
    </source>
</evidence>
<proteinExistence type="predicted"/>